<dbReference type="RefSeq" id="WP_409656637.1">
    <property type="nucleotide sequence ID" value="NZ_JBKBUW010000031.1"/>
</dbReference>
<feature type="transmembrane region" description="Helical" evidence="1">
    <location>
        <begin position="123"/>
        <end position="140"/>
    </location>
</feature>
<evidence type="ECO:0000256" key="1">
    <source>
        <dbReference type="SAM" id="Phobius"/>
    </source>
</evidence>
<sequence>MYEFLLSFHNITRWLVLLAAVYLVYRSLVGLSRRSYEPSDRQAGLIYTGLMDVQLLLGVLLMILSPVVQSALANPGAAMQNSQIRFFIAEHWVLMLAAVVLAHVGSVRIKKATDALLKHRQALVWYGSSIVLLLLAIPWWRPLLRLG</sequence>
<reference evidence="2" key="1">
    <citation type="journal article" date="2020" name="mSystems">
        <title>Genome- and Community-Level Interaction Insights into Carbon Utilization and Element Cycling Functions of Hydrothermarchaeota in Hydrothermal Sediment.</title>
        <authorList>
            <person name="Zhou Z."/>
            <person name="Liu Y."/>
            <person name="Xu W."/>
            <person name="Pan J."/>
            <person name="Luo Z.H."/>
            <person name="Li M."/>
        </authorList>
    </citation>
    <scope>NUCLEOTIDE SEQUENCE [LARGE SCALE GENOMIC DNA]</scope>
    <source>
        <strain evidence="2">SpSt-524</strain>
    </source>
</reference>
<proteinExistence type="predicted"/>
<comment type="caution">
    <text evidence="2">The sequence shown here is derived from an EMBL/GenBank/DDBJ whole genome shotgun (WGS) entry which is preliminary data.</text>
</comment>
<dbReference type="AlphaFoldDB" id="A0A7C3DFP5"/>
<evidence type="ECO:0000313" key="2">
    <source>
        <dbReference type="EMBL" id="HFG20270.1"/>
    </source>
</evidence>
<organism evidence="2">
    <name type="scientific">Meiothermus ruber</name>
    <dbReference type="NCBI Taxonomy" id="277"/>
    <lineage>
        <taxon>Bacteria</taxon>
        <taxon>Thermotogati</taxon>
        <taxon>Deinococcota</taxon>
        <taxon>Deinococci</taxon>
        <taxon>Thermales</taxon>
        <taxon>Thermaceae</taxon>
        <taxon>Meiothermus</taxon>
    </lineage>
</organism>
<keyword evidence="1" id="KW-1133">Transmembrane helix</keyword>
<name>A0A7C3DFP5_MEIRU</name>
<feature type="transmembrane region" description="Helical" evidence="1">
    <location>
        <begin position="84"/>
        <end position="102"/>
    </location>
</feature>
<keyword evidence="1" id="KW-0812">Transmembrane</keyword>
<gene>
    <name evidence="2" type="ORF">ENS82_06035</name>
</gene>
<keyword evidence="1" id="KW-0472">Membrane</keyword>
<feature type="transmembrane region" description="Helical" evidence="1">
    <location>
        <begin position="45"/>
        <end position="64"/>
    </location>
</feature>
<protein>
    <recommendedName>
        <fullName evidence="3">Cytochrome B</fullName>
    </recommendedName>
</protein>
<dbReference type="EMBL" id="DSWI01000012">
    <property type="protein sequence ID" value="HFG20270.1"/>
    <property type="molecule type" value="Genomic_DNA"/>
</dbReference>
<feature type="transmembrane region" description="Helical" evidence="1">
    <location>
        <begin position="6"/>
        <end position="25"/>
    </location>
</feature>
<evidence type="ECO:0008006" key="3">
    <source>
        <dbReference type="Google" id="ProtNLM"/>
    </source>
</evidence>
<accession>A0A7C3DFP5</accession>